<dbReference type="AlphaFoldDB" id="A0A0L8G8T5"/>
<protein>
    <recommendedName>
        <fullName evidence="2">Endonuclease/exonuclease/phosphatase domain-containing protein</fullName>
    </recommendedName>
</protein>
<sequence length="170" mass="19423">KVPHQDRPLIIGDFNVRVAADLETYQGIISKFSKGRKNSNGDLLNFCAHQELCVTNMSFDQTNKNYFTWKLSLSGYYVITWKTGLQEILYRKTMHRAESSTDHSLVRQAEALQSMADKHDCHGLFVGMKTIYGSWSNTVTPIKSANRNKLHTDLQEIKPSVTEHFCNLPN</sequence>
<dbReference type="EMBL" id="KQ423404">
    <property type="protein sequence ID" value="KOF72985.1"/>
    <property type="molecule type" value="Genomic_DNA"/>
</dbReference>
<accession>A0A0L8G8T5</accession>
<evidence type="ECO:0008006" key="2">
    <source>
        <dbReference type="Google" id="ProtNLM"/>
    </source>
</evidence>
<feature type="non-terminal residue" evidence="1">
    <location>
        <position position="170"/>
    </location>
</feature>
<organism evidence="1">
    <name type="scientific">Octopus bimaculoides</name>
    <name type="common">California two-spotted octopus</name>
    <dbReference type="NCBI Taxonomy" id="37653"/>
    <lineage>
        <taxon>Eukaryota</taxon>
        <taxon>Metazoa</taxon>
        <taxon>Spiralia</taxon>
        <taxon>Lophotrochozoa</taxon>
        <taxon>Mollusca</taxon>
        <taxon>Cephalopoda</taxon>
        <taxon>Coleoidea</taxon>
        <taxon>Octopodiformes</taxon>
        <taxon>Octopoda</taxon>
        <taxon>Incirrata</taxon>
        <taxon>Octopodidae</taxon>
        <taxon>Octopus</taxon>
    </lineage>
</organism>
<reference evidence="1" key="1">
    <citation type="submission" date="2015-07" db="EMBL/GenBank/DDBJ databases">
        <title>MeaNS - Measles Nucleotide Surveillance Program.</title>
        <authorList>
            <person name="Tran T."/>
            <person name="Druce J."/>
        </authorList>
    </citation>
    <scope>NUCLEOTIDE SEQUENCE</scope>
    <source>
        <strain evidence="1">UCB-OBI-ISO-001</strain>
        <tissue evidence="1">Gonad</tissue>
    </source>
</reference>
<name>A0A0L8G8T5_OCTBM</name>
<evidence type="ECO:0000313" key="1">
    <source>
        <dbReference type="EMBL" id="KOF72985.1"/>
    </source>
</evidence>
<proteinExistence type="predicted"/>
<gene>
    <name evidence="1" type="ORF">OCBIM_22038564mg</name>
</gene>
<feature type="non-terminal residue" evidence="1">
    <location>
        <position position="1"/>
    </location>
</feature>